<dbReference type="Proteomes" id="UP000095287">
    <property type="component" value="Unplaced"/>
</dbReference>
<organism evidence="1 2">
    <name type="scientific">Steinernema glaseri</name>
    <dbReference type="NCBI Taxonomy" id="37863"/>
    <lineage>
        <taxon>Eukaryota</taxon>
        <taxon>Metazoa</taxon>
        <taxon>Ecdysozoa</taxon>
        <taxon>Nematoda</taxon>
        <taxon>Chromadorea</taxon>
        <taxon>Rhabditida</taxon>
        <taxon>Tylenchina</taxon>
        <taxon>Panagrolaimomorpha</taxon>
        <taxon>Strongyloidoidea</taxon>
        <taxon>Steinernematidae</taxon>
        <taxon>Steinernema</taxon>
    </lineage>
</organism>
<name>A0A1I7ZRD2_9BILA</name>
<dbReference type="WBParaSite" id="L893_g28779.t1">
    <property type="protein sequence ID" value="L893_g28779.t1"/>
    <property type="gene ID" value="L893_g28779"/>
</dbReference>
<dbReference type="InterPro" id="IPR027417">
    <property type="entry name" value="P-loop_NTPase"/>
</dbReference>
<protein>
    <submittedName>
        <fullName evidence="2">Ovule protein</fullName>
    </submittedName>
</protein>
<evidence type="ECO:0000313" key="1">
    <source>
        <dbReference type="Proteomes" id="UP000095287"/>
    </source>
</evidence>
<keyword evidence="1" id="KW-1185">Reference proteome</keyword>
<reference evidence="2" key="1">
    <citation type="submission" date="2016-11" db="UniProtKB">
        <authorList>
            <consortium name="WormBaseParasite"/>
        </authorList>
    </citation>
    <scope>IDENTIFICATION</scope>
</reference>
<dbReference type="AlphaFoldDB" id="A0A1I7ZRD2"/>
<dbReference type="Gene3D" id="3.40.50.300">
    <property type="entry name" value="P-loop containing nucleotide triphosphate hydrolases"/>
    <property type="match status" value="1"/>
</dbReference>
<sequence>MTTPLDHCKHNASFRTIVNPSHQHIPRIAFSFYKSKYEEPTKSEGFDDIIKVSFVPEFEDDDSRRIYSYYLSDS</sequence>
<proteinExistence type="predicted"/>
<accession>A0A1I7ZRD2</accession>
<evidence type="ECO:0000313" key="2">
    <source>
        <dbReference type="WBParaSite" id="L893_g28779.t1"/>
    </source>
</evidence>